<dbReference type="GO" id="GO:0004497">
    <property type="term" value="F:monooxygenase activity"/>
    <property type="evidence" value="ECO:0007669"/>
    <property type="project" value="UniProtKB-KW"/>
</dbReference>
<reference evidence="9" key="1">
    <citation type="journal article" date="2020" name="Stud. Mycol.">
        <title>101 Dothideomycetes genomes: a test case for predicting lifestyles and emergence of pathogens.</title>
        <authorList>
            <person name="Haridas S."/>
            <person name="Albert R."/>
            <person name="Binder M."/>
            <person name="Bloem J."/>
            <person name="Labutti K."/>
            <person name="Salamov A."/>
            <person name="Andreopoulos B."/>
            <person name="Baker S."/>
            <person name="Barry K."/>
            <person name="Bills G."/>
            <person name="Bluhm B."/>
            <person name="Cannon C."/>
            <person name="Castanera R."/>
            <person name="Culley D."/>
            <person name="Daum C."/>
            <person name="Ezra D."/>
            <person name="Gonzalez J."/>
            <person name="Henrissat B."/>
            <person name="Kuo A."/>
            <person name="Liang C."/>
            <person name="Lipzen A."/>
            <person name="Lutzoni F."/>
            <person name="Magnuson J."/>
            <person name="Mondo S."/>
            <person name="Nolan M."/>
            <person name="Ohm R."/>
            <person name="Pangilinan J."/>
            <person name="Park H.-J."/>
            <person name="Ramirez L."/>
            <person name="Alfaro M."/>
            <person name="Sun H."/>
            <person name="Tritt A."/>
            <person name="Yoshinaga Y."/>
            <person name="Zwiers L.-H."/>
            <person name="Turgeon B."/>
            <person name="Goodwin S."/>
            <person name="Spatafora J."/>
            <person name="Crous P."/>
            <person name="Grigoriev I."/>
        </authorList>
    </citation>
    <scope>NUCLEOTIDE SEQUENCE</scope>
    <source>
        <strain evidence="9">CBS 161.51</strain>
    </source>
</reference>
<keyword evidence="4" id="KW-0274">FAD</keyword>
<gene>
    <name evidence="9" type="ORF">EJ02DRAFT_356545</name>
</gene>
<dbReference type="Gene3D" id="3.50.50.60">
    <property type="entry name" value="FAD/NAD(P)-binding domain"/>
    <property type="match status" value="2"/>
</dbReference>
<feature type="region of interest" description="Disordered" evidence="8">
    <location>
        <begin position="1"/>
        <end position="20"/>
    </location>
</feature>
<evidence type="ECO:0000313" key="10">
    <source>
        <dbReference type="Proteomes" id="UP000800038"/>
    </source>
</evidence>
<feature type="compositionally biased region" description="Low complexity" evidence="8">
    <location>
        <begin position="8"/>
        <end position="20"/>
    </location>
</feature>
<keyword evidence="7" id="KW-0503">Monooxygenase</keyword>
<dbReference type="AlphaFoldDB" id="A0A6A5SJN6"/>
<evidence type="ECO:0000256" key="1">
    <source>
        <dbReference type="ARBA" id="ARBA00001974"/>
    </source>
</evidence>
<keyword evidence="6" id="KW-0560">Oxidoreductase</keyword>
<evidence type="ECO:0000313" key="9">
    <source>
        <dbReference type="EMBL" id="KAF1937577.1"/>
    </source>
</evidence>
<dbReference type="InterPro" id="IPR050775">
    <property type="entry name" value="FAD-binding_Monooxygenases"/>
</dbReference>
<evidence type="ECO:0000256" key="5">
    <source>
        <dbReference type="ARBA" id="ARBA00022857"/>
    </source>
</evidence>
<comment type="cofactor">
    <cofactor evidence="1">
        <name>FAD</name>
        <dbReference type="ChEBI" id="CHEBI:57692"/>
    </cofactor>
</comment>
<evidence type="ECO:0000256" key="3">
    <source>
        <dbReference type="ARBA" id="ARBA00022630"/>
    </source>
</evidence>
<sequence>MPPEAKRSATPPSATSASPSAIHLIEEGVAGTDNDAVTAKYKQEREKRLRPDGVKQFRETEGELAAFKEDIWAPTLVRDPIHAETKVLIVGGGFGGLVAGVNLITQGVTDFLIVERGSDFGGTWFWNQYPGVMCDVESLIYLPFLEETGYTPKDRYSYGPEIREHIERIVQKWNFRPKSCLQTEITSIEWDESILRWHVRTNRSDRFIAQFVVMATGTLHKPKLPAISGIEIFQRDHFHSGRFDYRVTGGDANNRLVNLKDKTVGIIGTGASGVQLVPRIAQDAKKLYVFQRTPSTVTPRENWKNDPNKSYPPGWQQDEIDLFANLMQGENIDRECTALEGLEALTVRSITKDAEAAGVKVVPEKMPELFRAADFKLMEKLRKMIEETVHDQETAEKLKPWYAFMCKRPAFHNSFYDVFNRPNVELVDTDGQGVSHLTATSVVAAGQEYPVDLLIYSTGFEFEVGANLERRTGIKLVGRTGRTLDEKFANNLPPGPSTLFGIHTREFPNYFNIGPAQAGVTANLTHTILIAAQHISEVVKTILNEGDVQVIEPTAEAEEEWSKQIEQGAEMRLNFHKQCPPGYYNAEGKPEEIPVRWGVYPKGIVAWGKELKAWRDEGSMKG</sequence>
<dbReference type="PANTHER" id="PTHR43098">
    <property type="entry name" value="L-ORNITHINE N(5)-MONOOXYGENASE-RELATED"/>
    <property type="match status" value="1"/>
</dbReference>
<dbReference type="SUPFAM" id="SSF51905">
    <property type="entry name" value="FAD/NAD(P)-binding domain"/>
    <property type="match status" value="1"/>
</dbReference>
<accession>A0A6A5SJN6</accession>
<evidence type="ECO:0000256" key="6">
    <source>
        <dbReference type="ARBA" id="ARBA00023002"/>
    </source>
</evidence>
<evidence type="ECO:0000256" key="2">
    <source>
        <dbReference type="ARBA" id="ARBA00010139"/>
    </source>
</evidence>
<keyword evidence="10" id="KW-1185">Reference proteome</keyword>
<protein>
    <submittedName>
        <fullName evidence="9">FAD/NAD(P)-binding domain-containing protein</fullName>
    </submittedName>
</protein>
<dbReference type="EMBL" id="ML976133">
    <property type="protein sequence ID" value="KAF1937577.1"/>
    <property type="molecule type" value="Genomic_DNA"/>
</dbReference>
<evidence type="ECO:0000256" key="7">
    <source>
        <dbReference type="ARBA" id="ARBA00023033"/>
    </source>
</evidence>
<dbReference type="Proteomes" id="UP000800038">
    <property type="component" value="Unassembled WGS sequence"/>
</dbReference>
<comment type="similarity">
    <text evidence="2">Belongs to the FAD-binding monooxygenase family.</text>
</comment>
<feature type="non-terminal residue" evidence="9">
    <location>
        <position position="622"/>
    </location>
</feature>
<proteinExistence type="inferred from homology"/>
<keyword evidence="5" id="KW-0521">NADP</keyword>
<evidence type="ECO:0000256" key="8">
    <source>
        <dbReference type="SAM" id="MobiDB-lite"/>
    </source>
</evidence>
<evidence type="ECO:0000256" key="4">
    <source>
        <dbReference type="ARBA" id="ARBA00022827"/>
    </source>
</evidence>
<keyword evidence="3" id="KW-0285">Flavoprotein</keyword>
<dbReference type="InterPro" id="IPR036188">
    <property type="entry name" value="FAD/NAD-bd_sf"/>
</dbReference>
<dbReference type="PANTHER" id="PTHR43098:SF4">
    <property type="entry name" value="BLR3857 PROTEIN"/>
    <property type="match status" value="1"/>
</dbReference>
<dbReference type="OrthoDB" id="66881at2759"/>
<dbReference type="Pfam" id="PF13738">
    <property type="entry name" value="Pyr_redox_3"/>
    <property type="match status" value="1"/>
</dbReference>
<organism evidence="9 10">
    <name type="scientific">Clathrospora elynae</name>
    <dbReference type="NCBI Taxonomy" id="706981"/>
    <lineage>
        <taxon>Eukaryota</taxon>
        <taxon>Fungi</taxon>
        <taxon>Dikarya</taxon>
        <taxon>Ascomycota</taxon>
        <taxon>Pezizomycotina</taxon>
        <taxon>Dothideomycetes</taxon>
        <taxon>Pleosporomycetidae</taxon>
        <taxon>Pleosporales</taxon>
        <taxon>Diademaceae</taxon>
        <taxon>Clathrospora</taxon>
    </lineage>
</organism>
<name>A0A6A5SJN6_9PLEO</name>